<organism evidence="1">
    <name type="scientific">Mesocestoides corti</name>
    <name type="common">Flatworm</name>
    <dbReference type="NCBI Taxonomy" id="53468"/>
    <lineage>
        <taxon>Eukaryota</taxon>
        <taxon>Metazoa</taxon>
        <taxon>Spiralia</taxon>
        <taxon>Lophotrochozoa</taxon>
        <taxon>Platyhelminthes</taxon>
        <taxon>Cestoda</taxon>
        <taxon>Eucestoda</taxon>
        <taxon>Cyclophyllidea</taxon>
        <taxon>Mesocestoididae</taxon>
        <taxon>Mesocestoides</taxon>
    </lineage>
</organism>
<sequence>MLSCCEYSPPRSLIAHLTLLRIGSTLGCLVSSILRNGAQRFHVHLESKHPERPNHVRAGQSAQTPQSFEAGKALLLTNCCSDYAVLSVLSLLLLLQPKRLLLSTTRCDRAEARPISPQHSTATSPTRTTTTAAATTHATITKCFHQPPPLLLPILPLRLLLLPPQPPSPPPLLLLQPLTPKPQLPLLFLQNYHA</sequence>
<reference evidence="1" key="1">
    <citation type="submission" date="2019-11" db="UniProtKB">
        <authorList>
            <consortium name="WormBaseParasite"/>
        </authorList>
    </citation>
    <scope>IDENTIFICATION</scope>
</reference>
<evidence type="ECO:0000313" key="1">
    <source>
        <dbReference type="WBParaSite" id="MCU_012888-RA"/>
    </source>
</evidence>
<proteinExistence type="predicted"/>
<protein>
    <submittedName>
        <fullName evidence="1">Uncharacterized protein</fullName>
    </submittedName>
</protein>
<name>A0A5K3G1P1_MESCO</name>
<dbReference type="WBParaSite" id="MCU_012888-RA">
    <property type="protein sequence ID" value="MCU_012888-RA"/>
    <property type="gene ID" value="MCU_012888"/>
</dbReference>
<dbReference type="AlphaFoldDB" id="A0A5K3G1P1"/>
<accession>A0A5K3G1P1</accession>